<dbReference type="KEGG" id="vg:26516782"/>
<sequence>MNDIEKEFMTQGKFTSLVETLVKESEGLLNYIEAVTTVCEEYGIEIEVVNKLISRPLKDKIKWDAQQLNYVKRTSRGVLPL</sequence>
<dbReference type="Gene3D" id="1.10.10.2850">
    <property type="entry name" value="Phage late-transcription coactivator-like"/>
    <property type="match status" value="1"/>
</dbReference>
<gene>
    <name evidence="1" type="ORF">PTIM40_3</name>
</gene>
<dbReference type="GeneID" id="26516782"/>
<dbReference type="InterPro" id="IPR042071">
    <property type="entry name" value="Trans_coact_sf"/>
</dbReference>
<dbReference type="InterPro" id="IPR031836">
    <property type="entry name" value="Trans_coact"/>
</dbReference>
<organism evidence="1 2">
    <name type="scientific">Cyanophage P-TIM40</name>
    <dbReference type="NCBI Taxonomy" id="1589733"/>
    <lineage>
        <taxon>Viruses</taxon>
        <taxon>Duplodnaviria</taxon>
        <taxon>Heunggongvirae</taxon>
        <taxon>Uroviricota</taxon>
        <taxon>Caudoviricetes</taxon>
        <taxon>Pantevenvirales</taxon>
        <taxon>Kyanoviridae</taxon>
        <taxon>Libanvirus</taxon>
        <taxon>Libanvirus ptim40</taxon>
    </lineage>
</organism>
<accession>A0A0C5AMU5</accession>
<dbReference type="OrthoDB" id="25640at10239"/>
<evidence type="ECO:0000313" key="2">
    <source>
        <dbReference type="Proteomes" id="UP000032135"/>
    </source>
</evidence>
<dbReference type="Pfam" id="PF16805">
    <property type="entry name" value="Trans_coact"/>
    <property type="match status" value="1"/>
</dbReference>
<proteinExistence type="predicted"/>
<evidence type="ECO:0000313" key="1">
    <source>
        <dbReference type="EMBL" id="AJK27430.1"/>
    </source>
</evidence>
<protein>
    <submittedName>
        <fullName evidence="1">Late promoter transcription accessory protein</fullName>
    </submittedName>
</protein>
<keyword evidence="2" id="KW-1185">Reference proteome</keyword>
<dbReference type="RefSeq" id="YP_009188078.1">
    <property type="nucleotide sequence ID" value="NC_028663.1"/>
</dbReference>
<dbReference type="EMBL" id="KP211958">
    <property type="protein sequence ID" value="AJK27430.1"/>
    <property type="molecule type" value="Genomic_DNA"/>
</dbReference>
<dbReference type="Proteomes" id="UP000032135">
    <property type="component" value="Segment"/>
</dbReference>
<name>A0A0C5AMU5_9CAUD</name>
<reference evidence="1 2" key="1">
    <citation type="submission" date="2014-11" db="EMBL/GenBank/DDBJ databases">
        <authorList>
            <person name="Fedida A."/>
            <person name="Lindell D."/>
        </authorList>
    </citation>
    <scope>NUCLEOTIDE SEQUENCE [LARGE SCALE GENOMIC DNA]</scope>
</reference>